<dbReference type="EMBL" id="NMUE01000007">
    <property type="protein sequence ID" value="RFA97282.1"/>
    <property type="molecule type" value="Genomic_DNA"/>
</dbReference>
<protein>
    <recommendedName>
        <fullName evidence="6">N-glycosylase/DNA lyase</fullName>
    </recommendedName>
    <alternativeName>
        <fullName evidence="6">8-oxoguanine DNA glycosylase</fullName>
        <ecNumber evidence="6">3.2.2.-</ecNumber>
    </alternativeName>
    <alternativeName>
        <fullName evidence="6">AGOG</fullName>
    </alternativeName>
    <alternativeName>
        <fullName evidence="6">DNA-(apurinic or apyrimidinic site) lyase</fullName>
        <shortName evidence="6">AP lyase</shortName>
        <ecNumber evidence="6">4.2.99.18</ecNumber>
    </alternativeName>
</protein>
<comment type="function">
    <text evidence="6">DNA repair enzyme that is part of the base excision repair (BER) pathway; protects from oxidative damage by removing the major product of DNA oxidation, 8-oxoguanine (GO), from single- and double-stranded DNA substrates.</text>
</comment>
<dbReference type="Gene3D" id="1.10.340.30">
    <property type="entry name" value="Hypothetical protein, domain 2"/>
    <property type="match status" value="1"/>
</dbReference>
<dbReference type="AlphaFoldDB" id="A0A371R1D0"/>
<dbReference type="RefSeq" id="WP_116420699.1">
    <property type="nucleotide sequence ID" value="NZ_NMUE01000007.1"/>
</dbReference>
<feature type="active site" evidence="6">
    <location>
        <position position="172"/>
    </location>
</feature>
<evidence type="ECO:0000313" key="8">
    <source>
        <dbReference type="Proteomes" id="UP000257123"/>
    </source>
</evidence>
<comment type="caution">
    <text evidence="6">Lacks conserved residue(s) required for the propagation of feature annotation.</text>
</comment>
<evidence type="ECO:0000256" key="3">
    <source>
        <dbReference type="ARBA" id="ARBA00022801"/>
    </source>
</evidence>
<dbReference type="EC" id="4.2.99.18" evidence="6"/>
<dbReference type="InterPro" id="IPR023170">
    <property type="entry name" value="HhH_base_excis_C"/>
</dbReference>
<feature type="binding site" evidence="6">
    <location>
        <position position="144"/>
    </location>
    <ligand>
        <name>8-oxoguanine</name>
        <dbReference type="ChEBI" id="CHEBI:52617"/>
    </ligand>
</feature>
<dbReference type="GO" id="GO:0000702">
    <property type="term" value="F:oxidized base lesion DNA N-glycosylase activity"/>
    <property type="evidence" value="ECO:0007669"/>
    <property type="project" value="UniProtKB-UniRule"/>
</dbReference>
<comment type="caution">
    <text evidence="7">The sequence shown here is derived from an EMBL/GenBank/DDBJ whole genome shotgun (WGS) entry which is preliminary data.</text>
</comment>
<gene>
    <name evidence="7" type="ORF">CGL51_03510</name>
</gene>
<proteinExistence type="inferred from homology"/>
<dbReference type="HAMAP" id="MF_01168">
    <property type="entry name" value="AGOG"/>
    <property type="match status" value="1"/>
</dbReference>
<comment type="similarity">
    <text evidence="6">Belongs to the archaeal N-glycosylase/DNA lyase (AGOG) family.</text>
</comment>
<dbReference type="GO" id="GO:0140078">
    <property type="term" value="F:class I DNA-(apurinic or apyrimidinic site) endonuclease activity"/>
    <property type="evidence" value="ECO:0007669"/>
    <property type="project" value="UniProtKB-EC"/>
</dbReference>
<dbReference type="Gene3D" id="1.10.1670.10">
    <property type="entry name" value="Helix-hairpin-Helix base-excision DNA repair enzymes (C-terminal)"/>
    <property type="match status" value="1"/>
</dbReference>
<sequence length="256" mass="29497">MAAESQLKRVIETLRRLGIEEVLKLERRDPQYRAVCNVVKRHGETVGSRLAMLNALISYRLTGKGEEHWEYFGKYFSQLEVIDLCRDFLKYIETSPFLKIGVEARKKRTLKACDYVPNLEDLGLTLRQLSHIVGARREQKTLVFTIKILNYAYMCSRGVNRVLPFDIPIPVDYRVARLTWCAGLIDFPPEEALRRYEAVQKIWDAVARETGIPPLHLDTLLWLAGRAVLYGENLHGVPKEVIALFQWRGGCRPPSE</sequence>
<feature type="binding site" evidence="6">
    <location>
        <position position="31"/>
    </location>
    <ligand>
        <name>8-oxoguanine</name>
        <dbReference type="ChEBI" id="CHEBI:52617"/>
    </ligand>
</feature>
<dbReference type="InterPro" id="IPR015254">
    <property type="entry name" value="AGOG-like"/>
</dbReference>
<feature type="binding site" evidence="6">
    <location>
        <position position="170"/>
    </location>
    <ligand>
        <name>8-oxoguanine</name>
        <dbReference type="ChEBI" id="CHEBI:52617"/>
    </ligand>
</feature>
<dbReference type="PIRSF" id="PIRSF008955">
    <property type="entry name" value="AGOG"/>
    <property type="match status" value="1"/>
</dbReference>
<evidence type="ECO:0000256" key="2">
    <source>
        <dbReference type="ARBA" id="ARBA00022769"/>
    </source>
</evidence>
<evidence type="ECO:0000256" key="6">
    <source>
        <dbReference type="HAMAP-Rule" id="MF_01168"/>
    </source>
</evidence>
<feature type="active site" description="Schiff-base intermediate with DNA" evidence="6">
    <location>
        <position position="140"/>
    </location>
</feature>
<keyword evidence="3 6" id="KW-0378">Hydrolase</keyword>
<feature type="binding site" evidence="6">
    <location>
        <position position="58"/>
    </location>
    <ligand>
        <name>8-oxoguanine</name>
        <dbReference type="ChEBI" id="CHEBI:52617"/>
    </ligand>
</feature>
<dbReference type="SUPFAM" id="SSF48150">
    <property type="entry name" value="DNA-glycosylase"/>
    <property type="match status" value="1"/>
</dbReference>
<evidence type="ECO:0000313" key="7">
    <source>
        <dbReference type="EMBL" id="RFA97282.1"/>
    </source>
</evidence>
<feature type="binding site" evidence="6">
    <location>
        <position position="222"/>
    </location>
    <ligand>
        <name>8-oxoguanine</name>
        <dbReference type="ChEBI" id="CHEBI:52617"/>
    </ligand>
</feature>
<comment type="catalytic activity">
    <reaction evidence="6">
        <text>2'-deoxyribonucleotide-(2'-deoxyribose 5'-phosphate)-2'-deoxyribonucleotide-DNA = a 3'-end 2'-deoxyribonucleotide-(2,3-dehydro-2,3-deoxyribose 5'-phosphate)-DNA + a 5'-end 5'-phospho-2'-deoxyribonucleoside-DNA + H(+)</text>
        <dbReference type="Rhea" id="RHEA:66592"/>
        <dbReference type="Rhea" id="RHEA-COMP:13180"/>
        <dbReference type="Rhea" id="RHEA-COMP:16897"/>
        <dbReference type="Rhea" id="RHEA-COMP:17067"/>
        <dbReference type="ChEBI" id="CHEBI:15378"/>
        <dbReference type="ChEBI" id="CHEBI:136412"/>
        <dbReference type="ChEBI" id="CHEBI:157695"/>
        <dbReference type="ChEBI" id="CHEBI:167181"/>
        <dbReference type="EC" id="4.2.99.18"/>
    </reaction>
</comment>
<dbReference type="InterPro" id="IPR011257">
    <property type="entry name" value="DNA_glycosylase"/>
</dbReference>
<dbReference type="Proteomes" id="UP000257123">
    <property type="component" value="Unassembled WGS sequence"/>
</dbReference>
<feature type="binding site" evidence="6">
    <location>
        <position position="218"/>
    </location>
    <ligand>
        <name>8-oxoguanine</name>
        <dbReference type="ChEBI" id="CHEBI:52617"/>
    </ligand>
</feature>
<evidence type="ECO:0000256" key="5">
    <source>
        <dbReference type="ARBA" id="ARBA00023239"/>
    </source>
</evidence>
<keyword evidence="2 6" id="KW-0228">DNA excision</keyword>
<dbReference type="GO" id="GO:0006284">
    <property type="term" value="P:base-excision repair"/>
    <property type="evidence" value="ECO:0007669"/>
    <property type="project" value="UniProtKB-UniRule"/>
</dbReference>
<keyword evidence="5 6" id="KW-0456">Lyase</keyword>
<reference evidence="7 8" key="1">
    <citation type="submission" date="2017-07" db="EMBL/GenBank/DDBJ databases">
        <title>Draft genome sequence of aerobic hyperthermophilic archaea, Pyrobaculum aerophilum YKB31 and YKB32.</title>
        <authorList>
            <person name="Mochizuki T."/>
            <person name="Berliner A.J."/>
            <person name="Yoshida-Takashima Y."/>
            <person name="Takaki Y."/>
            <person name="Nunoura T."/>
            <person name="Takai K."/>
        </authorList>
    </citation>
    <scope>NUCLEOTIDE SEQUENCE [LARGE SCALE GENOMIC DNA]</scope>
    <source>
        <strain evidence="7 8">YKB31</strain>
    </source>
</reference>
<evidence type="ECO:0000256" key="1">
    <source>
        <dbReference type="ARBA" id="ARBA00022763"/>
    </source>
</evidence>
<organism evidence="7 8">
    <name type="scientific">Pyrobaculum aerophilum</name>
    <dbReference type="NCBI Taxonomy" id="13773"/>
    <lineage>
        <taxon>Archaea</taxon>
        <taxon>Thermoproteota</taxon>
        <taxon>Thermoprotei</taxon>
        <taxon>Thermoproteales</taxon>
        <taxon>Thermoproteaceae</taxon>
        <taxon>Pyrobaculum</taxon>
    </lineage>
</organism>
<keyword evidence="1 6" id="KW-0227">DNA damage</keyword>
<dbReference type="InterPro" id="IPR016544">
    <property type="entry name" value="AGOG"/>
</dbReference>
<comment type="domain">
    <text evidence="6">Contains two alpha-helical subdomains, with the 8-oxoguanine binding site located in a cleft at their interface. Contains a helix-hairpin-helix (HhH) structural motif and a Gly/Pro-rich sequence followed by a conserved Asp (HhH-GPD motif).</text>
</comment>
<feature type="binding site" evidence="6">
    <location>
        <position position="69"/>
    </location>
    <ligand>
        <name>8-oxoguanine</name>
        <dbReference type="ChEBI" id="CHEBI:52617"/>
    </ligand>
</feature>
<keyword evidence="4 6" id="KW-0234">DNA repair</keyword>
<accession>A0A371R1D0</accession>
<dbReference type="Pfam" id="PF09171">
    <property type="entry name" value="AGOG"/>
    <property type="match status" value="1"/>
</dbReference>
<evidence type="ECO:0000256" key="4">
    <source>
        <dbReference type="ARBA" id="ARBA00023204"/>
    </source>
</evidence>
<name>A0A371R1D0_9CREN</name>
<dbReference type="EC" id="3.2.2.-" evidence="6"/>